<dbReference type="InterPro" id="IPR036390">
    <property type="entry name" value="WH_DNA-bd_sf"/>
</dbReference>
<feature type="domain" description="HTH marR-type" evidence="1">
    <location>
        <begin position="26"/>
        <end position="158"/>
    </location>
</feature>
<dbReference type="RefSeq" id="WP_055457198.1">
    <property type="nucleotide sequence ID" value="NZ_CYHE01000025.1"/>
</dbReference>
<accession>A0A0K6ICV0</accession>
<dbReference type="AlphaFoldDB" id="A0A0K6ICV0"/>
<reference evidence="3" key="1">
    <citation type="submission" date="2015-08" db="EMBL/GenBank/DDBJ databases">
        <authorList>
            <person name="Varghese N."/>
        </authorList>
    </citation>
    <scope>NUCLEOTIDE SEQUENCE [LARGE SCALE GENOMIC DNA]</scope>
    <source>
        <strain evidence="3">DSM 23407</strain>
    </source>
</reference>
<dbReference type="Pfam" id="PF12802">
    <property type="entry name" value="MarR_2"/>
    <property type="match status" value="1"/>
</dbReference>
<dbReference type="InterPro" id="IPR036388">
    <property type="entry name" value="WH-like_DNA-bd_sf"/>
</dbReference>
<dbReference type="EMBL" id="CYHE01000025">
    <property type="protein sequence ID" value="CUB00984.1"/>
    <property type="molecule type" value="Genomic_DNA"/>
</dbReference>
<dbReference type="PROSITE" id="PS50995">
    <property type="entry name" value="HTH_MARR_2"/>
    <property type="match status" value="1"/>
</dbReference>
<gene>
    <name evidence="2" type="ORF">Ga0061067_1257</name>
</gene>
<protein>
    <submittedName>
        <fullName evidence="2">DNA-binding transcriptional regulator, MarR family</fullName>
    </submittedName>
</protein>
<proteinExistence type="predicted"/>
<evidence type="ECO:0000313" key="2">
    <source>
        <dbReference type="EMBL" id="CUB00984.1"/>
    </source>
</evidence>
<dbReference type="InterPro" id="IPR000835">
    <property type="entry name" value="HTH_MarR-typ"/>
</dbReference>
<keyword evidence="2" id="KW-0238">DNA-binding</keyword>
<dbReference type="InterPro" id="IPR039422">
    <property type="entry name" value="MarR/SlyA-like"/>
</dbReference>
<dbReference type="Proteomes" id="UP000183900">
    <property type="component" value="Unassembled WGS sequence"/>
</dbReference>
<evidence type="ECO:0000259" key="1">
    <source>
        <dbReference type="PROSITE" id="PS50995"/>
    </source>
</evidence>
<dbReference type="SMART" id="SM00347">
    <property type="entry name" value="HTH_MARR"/>
    <property type="match status" value="1"/>
</dbReference>
<dbReference type="PRINTS" id="PR00598">
    <property type="entry name" value="HTHMARR"/>
</dbReference>
<evidence type="ECO:0000313" key="3">
    <source>
        <dbReference type="Proteomes" id="UP000183900"/>
    </source>
</evidence>
<organism evidence="2 3">
    <name type="scientific">Pannonibacter indicus</name>
    <dbReference type="NCBI Taxonomy" id="466044"/>
    <lineage>
        <taxon>Bacteria</taxon>
        <taxon>Pseudomonadati</taxon>
        <taxon>Pseudomonadota</taxon>
        <taxon>Alphaproteobacteria</taxon>
        <taxon>Hyphomicrobiales</taxon>
        <taxon>Stappiaceae</taxon>
        <taxon>Pannonibacter</taxon>
    </lineage>
</organism>
<dbReference type="PANTHER" id="PTHR33164:SF89">
    <property type="entry name" value="MARR FAMILY REGULATORY PROTEIN"/>
    <property type="match status" value="1"/>
</dbReference>
<dbReference type="GO" id="GO:0003700">
    <property type="term" value="F:DNA-binding transcription factor activity"/>
    <property type="evidence" value="ECO:0007669"/>
    <property type="project" value="InterPro"/>
</dbReference>
<keyword evidence="3" id="KW-1185">Reference proteome</keyword>
<dbReference type="SUPFAM" id="SSF46785">
    <property type="entry name" value="Winged helix' DNA-binding domain"/>
    <property type="match status" value="1"/>
</dbReference>
<sequence>MAGDGENSNGGAETAAVTAEPMEKLDQLIGYNLKRVYILVQNDFRQVLTDDDISPRMFSVLSMSVESAGITQSEVARQLGIERSGLVSIIDDMERRGLLNRMPVEGDRRAYALHPTEEGRAVYERALTAVFGHEERIFSVLSPEERAKLLELLMRVRRSVEGG</sequence>
<dbReference type="Gene3D" id="1.10.10.10">
    <property type="entry name" value="Winged helix-like DNA-binding domain superfamily/Winged helix DNA-binding domain"/>
    <property type="match status" value="1"/>
</dbReference>
<dbReference type="GO" id="GO:0003677">
    <property type="term" value="F:DNA binding"/>
    <property type="evidence" value="ECO:0007669"/>
    <property type="project" value="UniProtKB-KW"/>
</dbReference>
<dbReference type="PANTHER" id="PTHR33164">
    <property type="entry name" value="TRANSCRIPTIONAL REGULATOR, MARR FAMILY"/>
    <property type="match status" value="1"/>
</dbReference>
<dbReference type="GO" id="GO:0006950">
    <property type="term" value="P:response to stress"/>
    <property type="evidence" value="ECO:0007669"/>
    <property type="project" value="TreeGrafter"/>
</dbReference>
<name>A0A0K6ICV0_9HYPH</name>
<dbReference type="OrthoDB" id="8077146at2"/>